<reference evidence="7" key="1">
    <citation type="submission" date="2022-11" db="UniProtKB">
        <authorList>
            <consortium name="WormBaseParasite"/>
        </authorList>
    </citation>
    <scope>IDENTIFICATION</scope>
</reference>
<dbReference type="Gene3D" id="3.40.50.300">
    <property type="entry name" value="P-loop containing nucleotide triphosphate hydrolases"/>
    <property type="match status" value="2"/>
</dbReference>
<dbReference type="InterPro" id="IPR027417">
    <property type="entry name" value="P-loop_NTPase"/>
</dbReference>
<dbReference type="GO" id="GO:0005634">
    <property type="term" value="C:nucleus"/>
    <property type="evidence" value="ECO:0007669"/>
    <property type="project" value="TreeGrafter"/>
</dbReference>
<evidence type="ECO:0000256" key="1">
    <source>
        <dbReference type="ARBA" id="ARBA00010171"/>
    </source>
</evidence>
<dbReference type="InterPro" id="IPR003395">
    <property type="entry name" value="RecF/RecN/SMC_N"/>
</dbReference>
<protein>
    <recommendedName>
        <fullName evidence="2">Structural maintenance of chromosomes protein 5</fullName>
    </recommendedName>
</protein>
<dbReference type="GO" id="GO:0003697">
    <property type="term" value="F:single-stranded DNA binding"/>
    <property type="evidence" value="ECO:0007669"/>
    <property type="project" value="TreeGrafter"/>
</dbReference>
<comment type="similarity">
    <text evidence="1">Belongs to the SMC family. SMC5 subfamily.</text>
</comment>
<keyword evidence="6" id="KW-1185">Reference proteome</keyword>
<feature type="domain" description="RecF/RecN/SMC N-terminal" evidence="5">
    <location>
        <begin position="1"/>
        <end position="960"/>
    </location>
</feature>
<dbReference type="GO" id="GO:0000724">
    <property type="term" value="P:double-strand break repair via homologous recombination"/>
    <property type="evidence" value="ECO:0007669"/>
    <property type="project" value="TreeGrafter"/>
</dbReference>
<dbReference type="Pfam" id="PF02463">
    <property type="entry name" value="SMC_N"/>
    <property type="match status" value="1"/>
</dbReference>
<evidence type="ECO:0000256" key="3">
    <source>
        <dbReference type="ARBA" id="ARBA00023054"/>
    </source>
</evidence>
<accession>A0A914Y1A7</accession>
<evidence type="ECO:0000259" key="5">
    <source>
        <dbReference type="Pfam" id="PF02463"/>
    </source>
</evidence>
<evidence type="ECO:0000256" key="2">
    <source>
        <dbReference type="ARBA" id="ARBA00018687"/>
    </source>
</evidence>
<organism evidence="6 7">
    <name type="scientific">Panagrolaimus superbus</name>
    <dbReference type="NCBI Taxonomy" id="310955"/>
    <lineage>
        <taxon>Eukaryota</taxon>
        <taxon>Metazoa</taxon>
        <taxon>Ecdysozoa</taxon>
        <taxon>Nematoda</taxon>
        <taxon>Chromadorea</taxon>
        <taxon>Rhabditida</taxon>
        <taxon>Tylenchina</taxon>
        <taxon>Panagrolaimomorpha</taxon>
        <taxon>Panagrolaimoidea</taxon>
        <taxon>Panagrolaimidae</taxon>
        <taxon>Panagrolaimus</taxon>
    </lineage>
</organism>
<dbReference type="PANTHER" id="PTHR45916">
    <property type="entry name" value="STRUCTURAL MAINTENANCE OF CHROMOSOMES PROTEIN 5"/>
    <property type="match status" value="1"/>
</dbReference>
<dbReference type="GO" id="GO:0030915">
    <property type="term" value="C:Smc5-Smc6 complex"/>
    <property type="evidence" value="ECO:0007669"/>
    <property type="project" value="TreeGrafter"/>
</dbReference>
<evidence type="ECO:0000256" key="4">
    <source>
        <dbReference type="SAM" id="Coils"/>
    </source>
</evidence>
<evidence type="ECO:0000313" key="6">
    <source>
        <dbReference type="Proteomes" id="UP000887577"/>
    </source>
</evidence>
<dbReference type="SUPFAM" id="SSF52540">
    <property type="entry name" value="P-loop containing nucleoside triphosphate hydrolases"/>
    <property type="match status" value="1"/>
</dbReference>
<dbReference type="Proteomes" id="UP000887577">
    <property type="component" value="Unplaced"/>
</dbReference>
<dbReference type="AlphaFoldDB" id="A0A914Y1A7"/>
<proteinExistence type="inferred from homology"/>
<keyword evidence="3 4" id="KW-0175">Coiled coil</keyword>
<dbReference type="PANTHER" id="PTHR45916:SF1">
    <property type="entry name" value="STRUCTURAL MAINTENANCE OF CHROMOSOMES PROTEIN 5"/>
    <property type="match status" value="1"/>
</dbReference>
<feature type="coiled-coil region" evidence="4">
    <location>
        <begin position="597"/>
        <end position="638"/>
    </location>
</feature>
<evidence type="ECO:0000313" key="7">
    <source>
        <dbReference type="WBParaSite" id="PSU_v2.g13988.t1"/>
    </source>
</evidence>
<dbReference type="WBParaSite" id="PSU_v2.g13988.t1">
    <property type="protein sequence ID" value="PSU_v2.g13988.t1"/>
    <property type="gene ID" value="PSU_v2.g13988"/>
</dbReference>
<name>A0A914Y1A7_9BILA</name>
<sequence>MNVIVGPNGTGKSTIICGICLASGGSPKFLGRSDKLGDFIRHGKLEGYVEMFLKDDNEESGLRRFKILLRKPNNATYFINDKRVTHADHTKAIEAYNIQVGNPCTFLAQDKVKSFAEQDSQLLLRNTEKAGNPELIELHTKLEEKQKEGNEMGGKKGDLEAQLKKIRDDIARVKPLATSFLESQKRNQNINTFKAKKAFLIYNSNEKNYREKQQEAKDAHEIVKTFNARKEAVQEKIIGYKNCQKALNVDRLTGSFNAHRTSLMDKIRRLRQAFDADALANARREYLHMKSICDNWEKQLGDIKALKAQFAQQYEELKANPPDKTELNQKEGEWTEMRKELDREEHANESDYKAFLFKKREIESRKASVSQTLFRKVEQLARWQKNENIVKAWDFYTKNKNQFRHPVYIPYAFIYTEDKYTKYLNNLIGAKDVGIFIFGCNEDERIIQSKFNISSSVMTPQMSAQRSVAVELDPELKKMGFIDYASNIFNAPDEVKAYFNSVNFFDKTPIGDENTDKNCEAVAHQIKGRVQLFLTNKSRVNIVVSRYEGGKVTVNRTPLKLDGCIGSMHTSKTRNIDENTEELDRKLEEVADRRTLLEGKKVEVERLRSTVSQLRQKYQQQSDSIRIAEEKFQKVERQEKRFGTEKPDMEQAKKNLEEIERVAKQQIPREVTGIVKAIESFQKDANDHGIKIVQSKMYQTMIDKTHEEIEEIDLQAHESTERYREKKAEEEQVRLLFLTARRDLKDTVGINTTNPANLTKDEHKKIYEELQQKFEEFKVPETIEECDNEIQQEEIRAQVGNLRGSKEDVKRLARLEKEEAEVVVAVGRSDNVIKNWETDMKTLLDQWLKPLKELIVKISENFSNFFGKIGCGGEVRLATPESNSLNVNEYGIDIYVKFRSYNQLRRLTAQQQSGGERSVSTMLYLMALQELCPVPFRCVDEINQGMDPTNERMVFNMMVQLLSGTTGHLAHTQYFMLTPKLLPGLTFTPKVSVLLIHNSATMERGVHVLCIDQKPYELKVNS</sequence>